<dbReference type="PANTHER" id="PTHR32305:SF15">
    <property type="entry name" value="PROTEIN RHSA-RELATED"/>
    <property type="match status" value="1"/>
</dbReference>
<feature type="domain" description="DUF6531" evidence="3">
    <location>
        <begin position="383"/>
        <end position="453"/>
    </location>
</feature>
<dbReference type="SUPFAM" id="SSF82171">
    <property type="entry name" value="DPP6 N-terminal domain-like"/>
    <property type="match status" value="1"/>
</dbReference>
<dbReference type="Gene3D" id="2.180.10.10">
    <property type="entry name" value="RHS repeat-associated core"/>
    <property type="match status" value="4"/>
</dbReference>
<dbReference type="InterPro" id="IPR045351">
    <property type="entry name" value="DUF6531"/>
</dbReference>
<feature type="region of interest" description="Disordered" evidence="2">
    <location>
        <begin position="1369"/>
        <end position="1391"/>
    </location>
</feature>
<dbReference type="NCBIfam" id="TIGR03696">
    <property type="entry name" value="Rhs_assc_core"/>
    <property type="match status" value="1"/>
</dbReference>
<dbReference type="InterPro" id="IPR056823">
    <property type="entry name" value="TEN-like_YD-shell"/>
</dbReference>
<accession>A0A428Y8B8</accession>
<keyword evidence="1" id="KW-0677">Repeat</keyword>
<name>A0A428Y8B8_KIBAR</name>
<dbReference type="NCBIfam" id="TIGR01643">
    <property type="entry name" value="YD_repeat_2x"/>
    <property type="match status" value="12"/>
</dbReference>
<evidence type="ECO:0000259" key="3">
    <source>
        <dbReference type="Pfam" id="PF20148"/>
    </source>
</evidence>
<evidence type="ECO:0000259" key="4">
    <source>
        <dbReference type="Pfam" id="PF25023"/>
    </source>
</evidence>
<dbReference type="InterPro" id="IPR031325">
    <property type="entry name" value="RHS_repeat"/>
</dbReference>
<comment type="caution">
    <text evidence="5">The sequence shown here is derived from an EMBL/GenBank/DDBJ whole genome shotgun (WGS) entry which is preliminary data.</text>
</comment>
<proteinExistence type="predicted"/>
<dbReference type="Proteomes" id="UP000287547">
    <property type="component" value="Unassembled WGS sequence"/>
</dbReference>
<dbReference type="Pfam" id="PF05593">
    <property type="entry name" value="RHS_repeat"/>
    <property type="match status" value="3"/>
</dbReference>
<dbReference type="OrthoDB" id="4981820at2"/>
<feature type="domain" description="Teneurin-like YD-shell" evidence="4">
    <location>
        <begin position="868"/>
        <end position="984"/>
    </location>
</feature>
<feature type="region of interest" description="Disordered" evidence="2">
    <location>
        <begin position="1584"/>
        <end position="1620"/>
    </location>
</feature>
<evidence type="ECO:0000313" key="6">
    <source>
        <dbReference type="Proteomes" id="UP000287547"/>
    </source>
</evidence>
<evidence type="ECO:0000256" key="2">
    <source>
        <dbReference type="SAM" id="MobiDB-lite"/>
    </source>
</evidence>
<dbReference type="PANTHER" id="PTHR32305">
    <property type="match status" value="1"/>
</dbReference>
<reference evidence="5 6" key="1">
    <citation type="submission" date="2018-05" db="EMBL/GenBank/DDBJ databases">
        <title>Evolution of GPA BGCs.</title>
        <authorList>
            <person name="Waglechner N."/>
            <person name="Wright G.D."/>
        </authorList>
    </citation>
    <scope>NUCLEOTIDE SEQUENCE [LARGE SCALE GENOMIC DNA]</scope>
    <source>
        <strain evidence="5 6">A82846</strain>
    </source>
</reference>
<gene>
    <name evidence="5" type="ORF">DMH04_52525</name>
</gene>
<evidence type="ECO:0000313" key="5">
    <source>
        <dbReference type="EMBL" id="RSM63853.1"/>
    </source>
</evidence>
<protein>
    <submittedName>
        <fullName evidence="5">Type IV secretion protein Rhs</fullName>
    </submittedName>
</protein>
<dbReference type="Pfam" id="PF25023">
    <property type="entry name" value="TEN_YD-shell"/>
    <property type="match status" value="2"/>
</dbReference>
<organism evidence="5 6">
    <name type="scientific">Kibdelosporangium aridum</name>
    <dbReference type="NCBI Taxonomy" id="2030"/>
    <lineage>
        <taxon>Bacteria</taxon>
        <taxon>Bacillati</taxon>
        <taxon>Actinomycetota</taxon>
        <taxon>Actinomycetes</taxon>
        <taxon>Pseudonocardiales</taxon>
        <taxon>Pseudonocardiaceae</taxon>
        <taxon>Kibdelosporangium</taxon>
    </lineage>
</organism>
<sequence length="1620" mass="176800">MTHARMVNRSGSKHVSAAIPRHRRGGVDVMTRPAAGEWAPLDLDEDPVPGDPGALTQLRTAYQDLASTTREAFQLLTSGSSIEGGQGKAMAAYRELLGEVPRRLDVMASSYGQAAEAYARYQPALEEAQSMSLNALNQARQASQDKAAATASAAVAQAALAAATGDAATLAQDDVTAAAGKQSAAQQELDQAKSLLNQAIAMRDQAAASARDVLNSLADDAPQRSIWEKIGDAFRDFFEFLISAVTEWIVTVLDVLATLASFIFPPLGMAIGLLSSGIEIAAAALKGDMASLGIALAGLALGFIPGGKLMKHAIKLGKGLGGSVKSGIGNAISSVGGAGRNIGGKIPPPKSVQPPPVNKGIRGANVPARANAQPKKDVKAIIDPIEVATGRMVAPQTDLEFAGSLPLVFTRTHLSSYRIGRWFGPSWSSTLDQRIEADDRGVSFAAEDATMLNYPDPGNGVVFPHEGPRWPLTRTDDGGYAIMIPEDEKLLYFAPSDHSAHPISAVLSGSGDRIDFQYSEDGTITGISHSGGYELTVGTHEGLVTDLCLADGTLVVEYRYAGDKLIEVVTPESEPLRFSYDDAGRIVRWDDRNGMWYEYVYDSQDRCVETRGAGGYLSARFEYADLVTRVTDSLGHTKTFHMNDAFQVVREIDPLGGVIESEWDRYDRLLARTDQLGNTTRYVYDEEGNLLTVTAPDGSQTLTEYLSPTRPTRRIEPDGAEWRYDYDSRWNLIAATDPTGARTTFTHDEAGRPVTVTDAVGAVSLIDYNPAGLPVQITDPLGARNTYTYDAFGRIETVTNTFGDVTRLSWAANGEIAEIVEPDGSIRRWTFDGEGNLRESVDAQGQVTRAEIGHFDLPAAEIAPQTGRTEYAYDTELRLTSVTNARGQIWRYEYDAAGNLIREIDFDNRELRYIVDAAGRMVERTNASGQTVQIAWDENGRLARVGDTTYSYDAVGRLIRAVGPHADLAMSYDALGRVLTETVNGRTVANGYDPAGRRIHRRTPSGAESGWKYNEAGQPTALHVAGRVIRFGYDMAGREIGRAVGGLRVAQTWDAGNRISSQMVFNGSPSALQSRKYTYREDGTLTSVDDLLRGVRQYEVDGPGRVTAVLGENWTERYSYDEAGALVNDTSDRDYDADGRLVQRREGPRVWRYKWDGLDRLVAVITPERDHWQYHYDGLGRRIAKQRVTMDGVEIIERIEFAWDGSEIVEESANDTVTVWDWQPGAYQPISQVERSGAQDWPAARFRAIVTDLVGMPTELVDEHGRISWTANNTLWGNGTETTDGTPLRFPGQYHDQETGLYYNFHRYYDPSIGRYVSNDPLGLAPALDPHGYVLNPTALIDPLGLAPCGTDKFRGMKTDVNLRPDGTITSVKVKGRPPTNVRGKQGDHGTPFVSMTHMGENAVKNKTPAQAILAQRDLLTRLEQYPGFTKPPQNMRGPFDNAAKHINDDIDNVVKSGNVTASDVARINNKLLDLRNNFNFTAVGNKVSTGGHNEANLAGALQQGETILSSGKVLPPNHGLLDKPWAMFDAKGMGNKLNTDVLRQHMMSMQDAYPKLFGPGGQFSRNDLIDQLERTNQVPANMIKELRDDPVPGNSQLGDKRPAGAEGSIADSVKRRRRE</sequence>
<dbReference type="InterPro" id="IPR006530">
    <property type="entry name" value="YD"/>
</dbReference>
<evidence type="ECO:0000256" key="1">
    <source>
        <dbReference type="ARBA" id="ARBA00022737"/>
    </source>
</evidence>
<dbReference type="Pfam" id="PF20148">
    <property type="entry name" value="DUF6531"/>
    <property type="match status" value="1"/>
</dbReference>
<dbReference type="SUPFAM" id="SSF50960">
    <property type="entry name" value="TolB, C-terminal domain"/>
    <property type="match status" value="1"/>
</dbReference>
<dbReference type="InterPro" id="IPR050708">
    <property type="entry name" value="T6SS_VgrG/RHS"/>
</dbReference>
<dbReference type="EMBL" id="QHKI01000104">
    <property type="protein sequence ID" value="RSM63853.1"/>
    <property type="molecule type" value="Genomic_DNA"/>
</dbReference>
<feature type="domain" description="Teneurin-like YD-shell" evidence="4">
    <location>
        <begin position="1052"/>
        <end position="1320"/>
    </location>
</feature>
<dbReference type="InterPro" id="IPR022385">
    <property type="entry name" value="Rhs_assc_core"/>
</dbReference>